<dbReference type="InterPro" id="IPR036909">
    <property type="entry name" value="Cyt_c-like_dom_sf"/>
</dbReference>
<feature type="chain" id="PRO_5047360096" description="Cytochrome c domain-containing protein" evidence="5">
    <location>
        <begin position="27"/>
        <end position="1100"/>
    </location>
</feature>
<keyword evidence="1 4" id="KW-0349">Heme</keyword>
<evidence type="ECO:0000256" key="4">
    <source>
        <dbReference type="PROSITE-ProRule" id="PRU00433"/>
    </source>
</evidence>
<proteinExistence type="predicted"/>
<dbReference type="InterPro" id="IPR011041">
    <property type="entry name" value="Quinoprot_gluc/sorb_DH_b-prop"/>
</dbReference>
<dbReference type="Gene3D" id="1.10.760.10">
    <property type="entry name" value="Cytochrome c-like domain"/>
    <property type="match status" value="1"/>
</dbReference>
<dbReference type="Gene3D" id="2.120.10.30">
    <property type="entry name" value="TolB, C-terminal domain"/>
    <property type="match status" value="1"/>
</dbReference>
<evidence type="ECO:0000256" key="1">
    <source>
        <dbReference type="ARBA" id="ARBA00022617"/>
    </source>
</evidence>
<reference evidence="8" key="1">
    <citation type="journal article" date="2019" name="Int. J. Syst. Evol. Microbiol.">
        <title>The Global Catalogue of Microorganisms (GCM) 10K type strain sequencing project: providing services to taxonomists for standard genome sequencing and annotation.</title>
        <authorList>
            <consortium name="The Broad Institute Genomics Platform"/>
            <consortium name="The Broad Institute Genome Sequencing Center for Infectious Disease"/>
            <person name="Wu L."/>
            <person name="Ma J."/>
        </authorList>
    </citation>
    <scope>NUCLEOTIDE SEQUENCE [LARGE SCALE GENOMIC DNA]</scope>
    <source>
        <strain evidence="8">KCTC 32239</strain>
    </source>
</reference>
<accession>A0ABQ3B5P8</accession>
<keyword evidence="5" id="KW-0732">Signal</keyword>
<evidence type="ECO:0000313" key="8">
    <source>
        <dbReference type="Proteomes" id="UP000619761"/>
    </source>
</evidence>
<keyword evidence="2 4" id="KW-0479">Metal-binding</keyword>
<organism evidence="7 8">
    <name type="scientific">Cellvibrio zantedeschiae</name>
    <dbReference type="NCBI Taxonomy" id="1237077"/>
    <lineage>
        <taxon>Bacteria</taxon>
        <taxon>Pseudomonadati</taxon>
        <taxon>Pseudomonadota</taxon>
        <taxon>Gammaproteobacteria</taxon>
        <taxon>Cellvibrionales</taxon>
        <taxon>Cellvibrionaceae</taxon>
        <taxon>Cellvibrio</taxon>
    </lineage>
</organism>
<dbReference type="RefSeq" id="WP_229837766.1">
    <property type="nucleotide sequence ID" value="NZ_BMYZ01000001.1"/>
</dbReference>
<dbReference type="PANTHER" id="PTHR33546">
    <property type="entry name" value="LARGE, MULTIFUNCTIONAL SECRETED PROTEIN-RELATED"/>
    <property type="match status" value="1"/>
</dbReference>
<name>A0ABQ3B5P8_9GAMM</name>
<evidence type="ECO:0000259" key="6">
    <source>
        <dbReference type="PROSITE" id="PS51007"/>
    </source>
</evidence>
<evidence type="ECO:0000256" key="5">
    <source>
        <dbReference type="SAM" id="SignalP"/>
    </source>
</evidence>
<sequence>MSFSKFMYFSRLAGISLALISFTSSALVAAAESPLTAFKESPEWTSAAAVSAIGKKFQIDKKPQAELNTILVNTGDVTKSKHLVGKNVFGDTVLSMEYLVAQGTTAKIFLHGHYSIELKNKNNEWQSLSVKFRAPRFNEASEKAQNAMFLEIRINGEVVSTNQLIATYNENALTNWESEAGVTSILANQGQFAFRNFKVEPADYSKITPPAQSSGATNEAELVDYVALGKESFESFGCNVCHSTAKDDPTVTTGPNLFGLFTREPRSREVVEGGEGHRFNIKADREYLHRSIRSPTDQIAIGEKGAKKGEVYPPIMPPFSAQIISDMQIEAIGSYLSTLNDLQNRGPVVKLMTQGPVEKYNPVEDRLQLLVDDQVRIQRGPILGVSGRAIHVGNVNGVNYSFDPRILAIAKIWQGGFLDMTGEFTNRGGKGLKMGFESREISLGDKEYLFAPLNAAGSIVDFSFKDAKFGDLETVKKSLYSKEDHLTRLAAVDAQFLGYTRNSKDKAQAPSFNYRVGQNTLAVQTTFAADGKVTINVTGELKTEQAFAINTSSLTQPQATAGKIENAVWKLPAGKINATLNAKIALANNVWHAPKSTFDNRKQPLKITASKADMPAGYSIESYYPPKDNFGREQLFEALGTAIAPDGTIVVATRTAGIWRLVKDKSGKSEWQLFAEGTFDSLGVLVEDKKGLTVVAGQKAELTRISDTNGDGIADSYQTLFDAHSYHGNYHSYMHGPVRGADGAYYLSINLGDGGDGSLYNAGGKYMGSAGGFAGWNIRVDASNKNGIAKFTPWAYGLRSPAGLALSPDGRLWYSDNQGEYVGTSKIFVIEQDKFYGHPSSLVDLPGMTPDSPEIQWPKFADKRPTAAILLPHNKVANSPGNPAWDTTKGKFGVFAGQMLIGDQTQSNLLRVNTEVVDGVEQGGVMPFIDGLESGVMRPVFLPDGSLLLGQTGRGWQAKGGHVASMQRIVWDGKTVAPAIHSAHATSSGFTLQLTQPLNDNIDATKLQSLLSVQSWVYRDAPDYGSDELGKALERITNISISADRKQITMNLAELGHASVHPQQTARVYHITLNNQNLFKDAASAQLQAYYTLYKFAKPN</sequence>
<evidence type="ECO:0000256" key="3">
    <source>
        <dbReference type="ARBA" id="ARBA00023004"/>
    </source>
</evidence>
<keyword evidence="3 4" id="KW-0408">Iron</keyword>
<gene>
    <name evidence="7" type="ORF">GCM10011613_19850</name>
</gene>
<comment type="caution">
    <text evidence="7">The sequence shown here is derived from an EMBL/GenBank/DDBJ whole genome shotgun (WGS) entry which is preliminary data.</text>
</comment>
<feature type="domain" description="Cytochrome c" evidence="6">
    <location>
        <begin position="224"/>
        <end position="340"/>
    </location>
</feature>
<dbReference type="InterPro" id="IPR011042">
    <property type="entry name" value="6-blade_b-propeller_TolB-like"/>
</dbReference>
<keyword evidence="8" id="KW-1185">Reference proteome</keyword>
<dbReference type="PROSITE" id="PS51007">
    <property type="entry name" value="CYTC"/>
    <property type="match status" value="1"/>
</dbReference>
<evidence type="ECO:0000313" key="7">
    <source>
        <dbReference type="EMBL" id="GGY74456.1"/>
    </source>
</evidence>
<dbReference type="SUPFAM" id="SSF50952">
    <property type="entry name" value="Soluble quinoprotein glucose dehydrogenase"/>
    <property type="match status" value="1"/>
</dbReference>
<dbReference type="SUPFAM" id="SSF46626">
    <property type="entry name" value="Cytochrome c"/>
    <property type="match status" value="1"/>
</dbReference>
<evidence type="ECO:0000256" key="2">
    <source>
        <dbReference type="ARBA" id="ARBA00022723"/>
    </source>
</evidence>
<protein>
    <recommendedName>
        <fullName evidence="6">Cytochrome c domain-containing protein</fullName>
    </recommendedName>
</protein>
<dbReference type="InterPro" id="IPR009056">
    <property type="entry name" value="Cyt_c-like_dom"/>
</dbReference>
<dbReference type="Proteomes" id="UP000619761">
    <property type="component" value="Unassembled WGS sequence"/>
</dbReference>
<dbReference type="EMBL" id="BMYZ01000001">
    <property type="protein sequence ID" value="GGY74456.1"/>
    <property type="molecule type" value="Genomic_DNA"/>
</dbReference>
<dbReference type="PANTHER" id="PTHR33546:SF1">
    <property type="entry name" value="LARGE, MULTIFUNCTIONAL SECRETED PROTEIN"/>
    <property type="match status" value="1"/>
</dbReference>
<feature type="signal peptide" evidence="5">
    <location>
        <begin position="1"/>
        <end position="26"/>
    </location>
</feature>